<reference evidence="3 4" key="1">
    <citation type="submission" date="2018-01" db="EMBL/GenBank/DDBJ databases">
        <title>Whole genome sequence of Melissococcus plutonius DAT561.</title>
        <authorList>
            <person name="Okumura K."/>
            <person name="Takamatsu D."/>
            <person name="Okura M."/>
        </authorList>
    </citation>
    <scope>NUCLEOTIDE SEQUENCE [LARGE SCALE GENOMIC DNA]</scope>
    <source>
        <strain evidence="3 4">DAT561</strain>
    </source>
</reference>
<evidence type="ECO:0000313" key="4">
    <source>
        <dbReference type="Proteomes" id="UP000269226"/>
    </source>
</evidence>
<organism evidence="3 4">
    <name type="scientific">Melissococcus plutonius</name>
    <dbReference type="NCBI Taxonomy" id="33970"/>
    <lineage>
        <taxon>Bacteria</taxon>
        <taxon>Bacillati</taxon>
        <taxon>Bacillota</taxon>
        <taxon>Bacilli</taxon>
        <taxon>Lactobacillales</taxon>
        <taxon>Enterococcaceae</taxon>
        <taxon>Melissococcus</taxon>
    </lineage>
</organism>
<evidence type="ECO:0000256" key="1">
    <source>
        <dbReference type="SAM" id="MobiDB-lite"/>
    </source>
</evidence>
<evidence type="ECO:0000256" key="2">
    <source>
        <dbReference type="SAM" id="SignalP"/>
    </source>
</evidence>
<evidence type="ECO:0000313" key="3">
    <source>
        <dbReference type="EMBL" id="BBC60668.1"/>
    </source>
</evidence>
<dbReference type="Gene3D" id="3.40.10.10">
    <property type="entry name" value="DNA Methylphosphotriester Repair Domain"/>
    <property type="match status" value="1"/>
</dbReference>
<dbReference type="RefSeq" id="WP_015694698.1">
    <property type="nucleotide sequence ID" value="NZ_AP018492.1"/>
</dbReference>
<sequence>MKKRMIGLLILSLLMFSACTGSHHAVTHTPATAQHNYKKKVTVKHTNKKRIQKTKKQKTKEKVAKKDEIQEKLNKQQNESKEKATIAKQQQEEKQAEVNQKTAEAKTLVIQAEITPIRENYNAAQAAVKAIPNSNQELSTRLAAIERIINTNEATEKAKIEREKQQENATSTAQQATQAVNSTNDVNTGNQQSIIGNSKTKIYHMPGQAGYHMNGNNVVIFHSEQEAQAAGYRKSLR</sequence>
<dbReference type="GeneID" id="57043091"/>
<dbReference type="EMBL" id="AP018492">
    <property type="protein sequence ID" value="BBC60668.1"/>
    <property type="molecule type" value="Genomic_DNA"/>
</dbReference>
<accession>A0A2Z5Y1Q8</accession>
<name>A0A2Z5Y1Q8_9ENTE</name>
<feature type="chain" id="PRO_5038348835" evidence="2">
    <location>
        <begin position="26"/>
        <end position="237"/>
    </location>
</feature>
<keyword evidence="2" id="KW-0732">Signal</keyword>
<dbReference type="Proteomes" id="UP000269226">
    <property type="component" value="Chromosome"/>
</dbReference>
<dbReference type="SUPFAM" id="SSF57884">
    <property type="entry name" value="Ada DNA repair protein, N-terminal domain (N-Ada 10)"/>
    <property type="match status" value="1"/>
</dbReference>
<feature type="region of interest" description="Disordered" evidence="1">
    <location>
        <begin position="165"/>
        <end position="192"/>
    </location>
</feature>
<dbReference type="PROSITE" id="PS51257">
    <property type="entry name" value="PROKAR_LIPOPROTEIN"/>
    <property type="match status" value="1"/>
</dbReference>
<feature type="compositionally biased region" description="Basic and acidic residues" evidence="1">
    <location>
        <begin position="60"/>
        <end position="96"/>
    </location>
</feature>
<gene>
    <name evidence="3" type="ORF">DAT561_0533</name>
</gene>
<dbReference type="AlphaFoldDB" id="A0A2Z5Y1Q8"/>
<proteinExistence type="predicted"/>
<dbReference type="InterPro" id="IPR035451">
    <property type="entry name" value="Ada-like_dom_sf"/>
</dbReference>
<feature type="region of interest" description="Disordered" evidence="1">
    <location>
        <begin position="40"/>
        <end position="102"/>
    </location>
</feature>
<feature type="signal peptide" evidence="2">
    <location>
        <begin position="1"/>
        <end position="25"/>
    </location>
</feature>
<feature type="compositionally biased region" description="Low complexity" evidence="1">
    <location>
        <begin position="167"/>
        <end position="184"/>
    </location>
</feature>
<feature type="compositionally biased region" description="Basic residues" evidence="1">
    <location>
        <begin position="40"/>
        <end position="59"/>
    </location>
</feature>
<protein>
    <submittedName>
        <fullName evidence="3">Uncharacterized protein</fullName>
    </submittedName>
</protein>